<dbReference type="EMBL" id="FOTR01000008">
    <property type="protein sequence ID" value="SFM12543.1"/>
    <property type="molecule type" value="Genomic_DNA"/>
</dbReference>
<dbReference type="OrthoDB" id="2680078at2"/>
<protein>
    <recommendedName>
        <fullName evidence="1">Endospore appendages core domain-containing protein</fullName>
    </recommendedName>
</protein>
<evidence type="ECO:0000313" key="2">
    <source>
        <dbReference type="EMBL" id="SFM12543.1"/>
    </source>
</evidence>
<gene>
    <name evidence="2" type="ORF">SAMN04487943_10874</name>
</gene>
<feature type="domain" description="Endospore appendages core" evidence="1">
    <location>
        <begin position="33"/>
        <end position="134"/>
    </location>
</feature>
<dbReference type="InterPro" id="IPR025055">
    <property type="entry name" value="Ena_core"/>
</dbReference>
<evidence type="ECO:0000313" key="3">
    <source>
        <dbReference type="Proteomes" id="UP000198565"/>
    </source>
</evidence>
<organism evidence="2 3">
    <name type="scientific">Gracilibacillus orientalis</name>
    <dbReference type="NCBI Taxonomy" id="334253"/>
    <lineage>
        <taxon>Bacteria</taxon>
        <taxon>Bacillati</taxon>
        <taxon>Bacillota</taxon>
        <taxon>Bacilli</taxon>
        <taxon>Bacillales</taxon>
        <taxon>Bacillaceae</taxon>
        <taxon>Gracilibacillus</taxon>
    </lineage>
</organism>
<sequence length="167" mass="18794">MSEHCMKVPIVYDWITIDEEIRKCKLIPLGSNVKQLEDCICINFNVNCQSDTPTTIWQAVGDKISAATFSIEHEGTCSCDWVILANDEEISRLSQGNTFSGTVGDLERLSVLCVNDCLDGIICEGTLNIVVHYLICAEIKSEKNQKMLHAFYRTNMEIQLIQVMSKL</sequence>
<proteinExistence type="predicted"/>
<accession>A0A1I4NBE0</accession>
<reference evidence="3" key="1">
    <citation type="submission" date="2016-10" db="EMBL/GenBank/DDBJ databases">
        <authorList>
            <person name="Varghese N."/>
            <person name="Submissions S."/>
        </authorList>
    </citation>
    <scope>NUCLEOTIDE SEQUENCE [LARGE SCALE GENOMIC DNA]</scope>
    <source>
        <strain evidence="3">CGMCC 1.4250</strain>
    </source>
</reference>
<keyword evidence="3" id="KW-1185">Reference proteome</keyword>
<dbReference type="Proteomes" id="UP000198565">
    <property type="component" value="Unassembled WGS sequence"/>
</dbReference>
<dbReference type="RefSeq" id="WP_091484418.1">
    <property type="nucleotide sequence ID" value="NZ_FOTR01000008.1"/>
</dbReference>
<dbReference type="Pfam" id="PF13157">
    <property type="entry name" value="Enas"/>
    <property type="match status" value="1"/>
</dbReference>
<evidence type="ECO:0000259" key="1">
    <source>
        <dbReference type="Pfam" id="PF13157"/>
    </source>
</evidence>
<dbReference type="STRING" id="334253.SAMN04487943_10874"/>
<name>A0A1I4NBE0_9BACI</name>
<dbReference type="AlphaFoldDB" id="A0A1I4NBE0"/>